<dbReference type="Pfam" id="PF09731">
    <property type="entry name" value="Mitofilin"/>
    <property type="match status" value="1"/>
</dbReference>
<dbReference type="InterPro" id="IPR019133">
    <property type="entry name" value="MIC60"/>
</dbReference>
<name>A0A9J6PDA6_9PROT</name>
<keyword evidence="5" id="KW-0175">Coiled coil</keyword>
<evidence type="ECO:0000256" key="5">
    <source>
        <dbReference type="SAM" id="Coils"/>
    </source>
</evidence>
<evidence type="ECO:0000313" key="9">
    <source>
        <dbReference type="Proteomes" id="UP001055804"/>
    </source>
</evidence>
<dbReference type="RefSeq" id="WP_269332545.1">
    <property type="nucleotide sequence ID" value="NZ_JAMZFT010000002.1"/>
</dbReference>
<keyword evidence="9" id="KW-1185">Reference proteome</keyword>
<reference evidence="8" key="1">
    <citation type="submission" date="2022-06" db="EMBL/GenBank/DDBJ databases">
        <title>Isolation and Genomics of Futiania mangrovii gen. nov., sp. nov., a Rare and Metabolically-versatile member in the Class Alphaproteobacteria.</title>
        <authorList>
            <person name="Liu L."/>
            <person name="Huang W.-C."/>
            <person name="Pan J."/>
            <person name="Li J."/>
            <person name="Huang Y."/>
            <person name="Du H."/>
            <person name="Liu Y."/>
            <person name="Li M."/>
        </authorList>
    </citation>
    <scope>NUCLEOTIDE SEQUENCE</scope>
    <source>
        <strain evidence="8">FT118</strain>
    </source>
</reference>
<feature type="compositionally biased region" description="Low complexity" evidence="6">
    <location>
        <begin position="15"/>
        <end position="31"/>
    </location>
</feature>
<feature type="coiled-coil region" evidence="5">
    <location>
        <begin position="232"/>
        <end position="259"/>
    </location>
</feature>
<evidence type="ECO:0000256" key="6">
    <source>
        <dbReference type="SAM" id="MobiDB-lite"/>
    </source>
</evidence>
<dbReference type="GO" id="GO:0016020">
    <property type="term" value="C:membrane"/>
    <property type="evidence" value="ECO:0007669"/>
    <property type="project" value="UniProtKB-SubCell"/>
</dbReference>
<feature type="compositionally biased region" description="Basic and acidic residues" evidence="6">
    <location>
        <begin position="32"/>
        <end position="64"/>
    </location>
</feature>
<gene>
    <name evidence="8" type="ORF">NJQ99_09255</name>
</gene>
<comment type="caution">
    <text evidence="8">The sequence shown here is derived from an EMBL/GenBank/DDBJ whole genome shotgun (WGS) entry which is preliminary data.</text>
</comment>
<evidence type="ECO:0000313" key="8">
    <source>
        <dbReference type="EMBL" id="MCP1336593.1"/>
    </source>
</evidence>
<keyword evidence="3 7" id="KW-1133">Transmembrane helix</keyword>
<evidence type="ECO:0000256" key="2">
    <source>
        <dbReference type="ARBA" id="ARBA00022692"/>
    </source>
</evidence>
<evidence type="ECO:0000256" key="3">
    <source>
        <dbReference type="ARBA" id="ARBA00022989"/>
    </source>
</evidence>
<organism evidence="8 9">
    <name type="scientific">Futiania mangrovi</name>
    <dbReference type="NCBI Taxonomy" id="2959716"/>
    <lineage>
        <taxon>Bacteria</taxon>
        <taxon>Pseudomonadati</taxon>
        <taxon>Pseudomonadota</taxon>
        <taxon>Alphaproteobacteria</taxon>
        <taxon>Futianiales</taxon>
        <taxon>Futianiaceae</taxon>
        <taxon>Futiania</taxon>
    </lineage>
</organism>
<protein>
    <submittedName>
        <fullName evidence="8">Mitofilin family membrane protein</fullName>
    </submittedName>
</protein>
<dbReference type="EMBL" id="JAMZFT010000002">
    <property type="protein sequence ID" value="MCP1336593.1"/>
    <property type="molecule type" value="Genomic_DNA"/>
</dbReference>
<sequence>MSQTREPGAEQEVSADAPQGAAEPGAETAPADVRETGADAAGHDSGPDSEHQSEHAEHSEPDEGRPASFYVAAVLALLIAGGVGFAAIQPWLARNLPASLADYVAPRTVDPRVAALEDEIAALRDRIAAQPAPQPGASPEEVRGLAQGLTDMTERLAVVEERIEAEPAEPQQAPLPQEVLDRIAALETAIAALQPAEGGAGAQTVAETLAPMTARIADLERELASVREARNVSALDQEIETLRQRLAEVEAARGDAAAAKAVALARLSSDVGEGRAFDTSLQTFRGVWGDAVSLPALEAYAGTGLPDIEALRRSFPAAARATQRAAAVPEDAGLLDRLWGSARTLVTVRPAGDSEGTSVGAILSRAEAKLARGDLSGAVADLTALPPSAAGAEEMAAWRAKAEGRLDALAELDALETRALSELAGTGSAPEGGTK</sequence>
<dbReference type="Proteomes" id="UP001055804">
    <property type="component" value="Unassembled WGS sequence"/>
</dbReference>
<dbReference type="AlphaFoldDB" id="A0A9J6PDA6"/>
<comment type="subcellular location">
    <subcellularLocation>
        <location evidence="1">Membrane</location>
    </subcellularLocation>
</comment>
<dbReference type="Gene3D" id="1.10.287.1490">
    <property type="match status" value="1"/>
</dbReference>
<evidence type="ECO:0000256" key="7">
    <source>
        <dbReference type="SAM" id="Phobius"/>
    </source>
</evidence>
<accession>A0A9J6PDA6</accession>
<proteinExistence type="predicted"/>
<feature type="transmembrane region" description="Helical" evidence="7">
    <location>
        <begin position="67"/>
        <end position="88"/>
    </location>
</feature>
<evidence type="ECO:0000256" key="1">
    <source>
        <dbReference type="ARBA" id="ARBA00004370"/>
    </source>
</evidence>
<keyword evidence="2 7" id="KW-0812">Transmembrane</keyword>
<keyword evidence="4 7" id="KW-0472">Membrane</keyword>
<evidence type="ECO:0000256" key="4">
    <source>
        <dbReference type="ARBA" id="ARBA00023136"/>
    </source>
</evidence>
<feature type="region of interest" description="Disordered" evidence="6">
    <location>
        <begin position="1"/>
        <end position="64"/>
    </location>
</feature>